<evidence type="ECO:0000313" key="2">
    <source>
        <dbReference type="Proteomes" id="UP000005561"/>
    </source>
</evidence>
<dbReference type="STRING" id="168384.SAMN05660368_00976"/>
<organism evidence="1 2">
    <name type="scientific">Marvinbryantia formatexigens DSM 14469</name>
    <dbReference type="NCBI Taxonomy" id="478749"/>
    <lineage>
        <taxon>Bacteria</taxon>
        <taxon>Bacillati</taxon>
        <taxon>Bacillota</taxon>
        <taxon>Clostridia</taxon>
        <taxon>Lachnospirales</taxon>
        <taxon>Lachnospiraceae</taxon>
        <taxon>Marvinbryantia</taxon>
    </lineage>
</organism>
<dbReference type="Gene3D" id="1.20.1500.10">
    <property type="entry name" value="YheA/YmcA-like"/>
    <property type="match status" value="1"/>
</dbReference>
<accession>C6LGK5</accession>
<dbReference type="Pfam" id="PF06133">
    <property type="entry name" value="Com_YlbF"/>
    <property type="match status" value="1"/>
</dbReference>
<proteinExistence type="predicted"/>
<name>C6LGK5_9FIRM</name>
<reference evidence="1" key="1">
    <citation type="submission" date="2009-07" db="EMBL/GenBank/DDBJ databases">
        <authorList>
            <person name="Weinstock G."/>
            <person name="Sodergren E."/>
            <person name="Clifton S."/>
            <person name="Fulton L."/>
            <person name="Fulton B."/>
            <person name="Courtney L."/>
            <person name="Fronick C."/>
            <person name="Harrison M."/>
            <person name="Strong C."/>
            <person name="Farmer C."/>
            <person name="Delahaunty K."/>
            <person name="Markovic C."/>
            <person name="Hall O."/>
            <person name="Minx P."/>
            <person name="Tomlinson C."/>
            <person name="Mitreva M."/>
            <person name="Nelson J."/>
            <person name="Hou S."/>
            <person name="Wollam A."/>
            <person name="Pepin K.H."/>
            <person name="Johnson M."/>
            <person name="Bhonagiri V."/>
            <person name="Nash W.E."/>
            <person name="Warren W."/>
            <person name="Chinwalla A."/>
            <person name="Mardis E.R."/>
            <person name="Wilson R.K."/>
        </authorList>
    </citation>
    <scope>NUCLEOTIDE SEQUENCE [LARGE SCALE GENOMIC DNA]</scope>
    <source>
        <strain evidence="1">DSM 14469</strain>
    </source>
</reference>
<dbReference type="SUPFAM" id="SSF158622">
    <property type="entry name" value="YheA/YmcA-like"/>
    <property type="match status" value="1"/>
</dbReference>
<dbReference type="RefSeq" id="WP_006862550.1">
    <property type="nucleotide sequence ID" value="NZ_ACCL02000012.1"/>
</dbReference>
<keyword evidence="2" id="KW-1185">Reference proteome</keyword>
<dbReference type="EMBL" id="ACCL02000012">
    <property type="protein sequence ID" value="EET60205.1"/>
    <property type="molecule type" value="Genomic_DNA"/>
</dbReference>
<dbReference type="Proteomes" id="UP000005561">
    <property type="component" value="Unassembled WGS sequence"/>
</dbReference>
<comment type="caution">
    <text evidence="1">The sequence shown here is derived from an EMBL/GenBank/DDBJ whole genome shotgun (WGS) entry which is preliminary data.</text>
</comment>
<dbReference type="OrthoDB" id="1766338at2"/>
<protein>
    <recommendedName>
        <fullName evidence="3">YlbF family regulator</fullName>
    </recommendedName>
</protein>
<gene>
    <name evidence="1" type="ORF">BRYFOR_07765</name>
</gene>
<evidence type="ECO:0008006" key="3">
    <source>
        <dbReference type="Google" id="ProtNLM"/>
    </source>
</evidence>
<dbReference type="AlphaFoldDB" id="C6LGK5"/>
<dbReference type="InterPro" id="IPR010368">
    <property type="entry name" value="Com_YlbF"/>
</dbReference>
<dbReference type="eggNOG" id="COG3679">
    <property type="taxonomic scope" value="Bacteria"/>
</dbReference>
<sequence length="119" mass="13969">MQDTIDIYTKALIRVIQDSREYRAFCRAKNKVSGMPELKKQIDDYRTQVYRLQYEGDTETLYDRVQEFNTEHAQFRRDPLVNEYLNSELAVCRMLQKVAAGLADALDLDLDEVAQEIRS</sequence>
<dbReference type="InterPro" id="IPR023378">
    <property type="entry name" value="YheA/YmcA-like_dom_sf"/>
</dbReference>
<evidence type="ECO:0000313" key="1">
    <source>
        <dbReference type="EMBL" id="EET60205.1"/>
    </source>
</evidence>